<gene>
    <name evidence="6" type="ORF">K7X08_034932</name>
</gene>
<proteinExistence type="inferred from homology"/>
<dbReference type="InterPro" id="IPR036396">
    <property type="entry name" value="Cyt_P450_sf"/>
</dbReference>
<evidence type="ECO:0000256" key="4">
    <source>
        <dbReference type="ARBA" id="ARBA00022723"/>
    </source>
</evidence>
<organism evidence="6 7">
    <name type="scientific">Anisodus acutangulus</name>
    <dbReference type="NCBI Taxonomy" id="402998"/>
    <lineage>
        <taxon>Eukaryota</taxon>
        <taxon>Viridiplantae</taxon>
        <taxon>Streptophyta</taxon>
        <taxon>Embryophyta</taxon>
        <taxon>Tracheophyta</taxon>
        <taxon>Spermatophyta</taxon>
        <taxon>Magnoliopsida</taxon>
        <taxon>eudicotyledons</taxon>
        <taxon>Gunneridae</taxon>
        <taxon>Pentapetalae</taxon>
        <taxon>asterids</taxon>
        <taxon>lamiids</taxon>
        <taxon>Solanales</taxon>
        <taxon>Solanaceae</taxon>
        <taxon>Solanoideae</taxon>
        <taxon>Hyoscyameae</taxon>
        <taxon>Anisodus</taxon>
    </lineage>
</organism>
<dbReference type="Proteomes" id="UP001152561">
    <property type="component" value="Unassembled WGS sequence"/>
</dbReference>
<evidence type="ECO:0000256" key="2">
    <source>
        <dbReference type="ARBA" id="ARBA00010617"/>
    </source>
</evidence>
<dbReference type="InterPro" id="IPR001128">
    <property type="entry name" value="Cyt_P450"/>
</dbReference>
<comment type="caution">
    <text evidence="6">The sequence shown here is derived from an EMBL/GenBank/DDBJ whole genome shotgun (WGS) entry which is preliminary data.</text>
</comment>
<dbReference type="GO" id="GO:0020037">
    <property type="term" value="F:heme binding"/>
    <property type="evidence" value="ECO:0007669"/>
    <property type="project" value="InterPro"/>
</dbReference>
<dbReference type="EMBL" id="JAJAGQ010000018">
    <property type="protein sequence ID" value="KAJ8536531.1"/>
    <property type="molecule type" value="Genomic_DNA"/>
</dbReference>
<accession>A0A9Q1LJP9</accession>
<protein>
    <submittedName>
        <fullName evidence="6">Uncharacterized protein</fullName>
    </submittedName>
</protein>
<dbReference type="GO" id="GO:0016705">
    <property type="term" value="F:oxidoreductase activity, acting on paired donors, with incorporation or reduction of molecular oxygen"/>
    <property type="evidence" value="ECO:0007669"/>
    <property type="project" value="InterPro"/>
</dbReference>
<keyword evidence="5" id="KW-0408">Iron</keyword>
<evidence type="ECO:0000256" key="1">
    <source>
        <dbReference type="ARBA" id="ARBA00001971"/>
    </source>
</evidence>
<evidence type="ECO:0000256" key="5">
    <source>
        <dbReference type="ARBA" id="ARBA00023004"/>
    </source>
</evidence>
<dbReference type="SUPFAM" id="SSF48264">
    <property type="entry name" value="Cytochrome P450"/>
    <property type="match status" value="1"/>
</dbReference>
<dbReference type="OrthoDB" id="1470350at2759"/>
<keyword evidence="3" id="KW-0349">Heme</keyword>
<dbReference type="GO" id="GO:0005506">
    <property type="term" value="F:iron ion binding"/>
    <property type="evidence" value="ECO:0007669"/>
    <property type="project" value="InterPro"/>
</dbReference>
<name>A0A9Q1LJP9_9SOLA</name>
<dbReference type="GO" id="GO:0004497">
    <property type="term" value="F:monooxygenase activity"/>
    <property type="evidence" value="ECO:0007669"/>
    <property type="project" value="InterPro"/>
</dbReference>
<keyword evidence="4" id="KW-0479">Metal-binding</keyword>
<evidence type="ECO:0000256" key="3">
    <source>
        <dbReference type="ARBA" id="ARBA00022617"/>
    </source>
</evidence>
<evidence type="ECO:0000313" key="7">
    <source>
        <dbReference type="Proteomes" id="UP001152561"/>
    </source>
</evidence>
<reference evidence="7" key="1">
    <citation type="journal article" date="2023" name="Proc. Natl. Acad. Sci. U.S.A.">
        <title>Genomic and structural basis for evolution of tropane alkaloid biosynthesis.</title>
        <authorList>
            <person name="Wanga Y.-J."/>
            <person name="Taina T."/>
            <person name="Yua J.-Y."/>
            <person name="Lia J."/>
            <person name="Xua B."/>
            <person name="Chenc J."/>
            <person name="D'Auriad J.C."/>
            <person name="Huanga J.-P."/>
            <person name="Huanga S.-X."/>
        </authorList>
    </citation>
    <scope>NUCLEOTIDE SEQUENCE [LARGE SCALE GENOMIC DNA]</scope>
    <source>
        <strain evidence="7">cv. KIB-2019</strain>
    </source>
</reference>
<sequence>MLLHLGSKSVLVASSAEATSDILKTHDLVYSNRCKSSIADGLLCGSKDVAYSPYDEYWRQIRSVTVLHLLRNKRVQSYRDVREEETVAIGRTYNEGESGIDVKALLEELLALLEIQKGNETGFPIQRDSLKAILLDSFIDGTDTTLEWVMTELLRHPRVLEKLQDKVRQ</sequence>
<comment type="cofactor">
    <cofactor evidence="1">
        <name>heme</name>
        <dbReference type="ChEBI" id="CHEBI:30413"/>
    </cofactor>
</comment>
<dbReference type="Pfam" id="PF00067">
    <property type="entry name" value="p450"/>
    <property type="match status" value="1"/>
</dbReference>
<dbReference type="PANTHER" id="PTHR47955:SF15">
    <property type="entry name" value="CYTOCHROME P450 71A2-LIKE"/>
    <property type="match status" value="1"/>
</dbReference>
<dbReference type="AlphaFoldDB" id="A0A9Q1LJP9"/>
<dbReference type="PANTHER" id="PTHR47955">
    <property type="entry name" value="CYTOCHROME P450 FAMILY 71 PROTEIN"/>
    <property type="match status" value="1"/>
</dbReference>
<keyword evidence="7" id="KW-1185">Reference proteome</keyword>
<comment type="similarity">
    <text evidence="2">Belongs to the cytochrome P450 family.</text>
</comment>
<evidence type="ECO:0000313" key="6">
    <source>
        <dbReference type="EMBL" id="KAJ8536531.1"/>
    </source>
</evidence>
<dbReference type="Gene3D" id="1.10.630.10">
    <property type="entry name" value="Cytochrome P450"/>
    <property type="match status" value="2"/>
</dbReference>